<organism evidence="3 4">
    <name type="scientific">Shewanella youngdeokensis</name>
    <dbReference type="NCBI Taxonomy" id="2999068"/>
    <lineage>
        <taxon>Bacteria</taxon>
        <taxon>Pseudomonadati</taxon>
        <taxon>Pseudomonadota</taxon>
        <taxon>Gammaproteobacteria</taxon>
        <taxon>Alteromonadales</taxon>
        <taxon>Shewanellaceae</taxon>
        <taxon>Shewanella</taxon>
    </lineage>
</organism>
<keyword evidence="4" id="KW-1185">Reference proteome</keyword>
<name>A0ABZ0K012_9GAMM</name>
<dbReference type="PANTHER" id="PTHR44196:SF1">
    <property type="entry name" value="DEHYDROGENASE_REDUCTASE SDR FAMILY MEMBER 7B"/>
    <property type="match status" value="1"/>
</dbReference>
<dbReference type="SUPFAM" id="SSF51735">
    <property type="entry name" value="NAD(P)-binding Rossmann-fold domains"/>
    <property type="match status" value="1"/>
</dbReference>
<comment type="similarity">
    <text evidence="1">Belongs to the short-chain dehydrogenases/reductases (SDR) family.</text>
</comment>
<dbReference type="EMBL" id="CP136522">
    <property type="protein sequence ID" value="WOT05111.1"/>
    <property type="molecule type" value="Genomic_DNA"/>
</dbReference>
<evidence type="ECO:0000313" key="4">
    <source>
        <dbReference type="Proteomes" id="UP001529491"/>
    </source>
</evidence>
<keyword evidence="2" id="KW-0560">Oxidoreductase</keyword>
<evidence type="ECO:0000313" key="3">
    <source>
        <dbReference type="EMBL" id="WOT05111.1"/>
    </source>
</evidence>
<protein>
    <submittedName>
        <fullName evidence="3">SDR family NAD(P)-dependent oxidoreductase</fullName>
    </submittedName>
</protein>
<dbReference type="PRINTS" id="PR00081">
    <property type="entry name" value="GDHRDH"/>
</dbReference>
<gene>
    <name evidence="3" type="ORF">RGE70_17730</name>
</gene>
<dbReference type="InterPro" id="IPR036291">
    <property type="entry name" value="NAD(P)-bd_dom_sf"/>
</dbReference>
<dbReference type="Proteomes" id="UP001529491">
    <property type="component" value="Chromosome"/>
</dbReference>
<reference evidence="3 4" key="1">
    <citation type="submission" date="2023-10" db="EMBL/GenBank/DDBJ databases">
        <title>Complete genome sequence of Shewanella sp. DAU334.</title>
        <authorList>
            <person name="Lee Y.-S."/>
            <person name="Jeong H.-R."/>
            <person name="Hwang E.-J."/>
            <person name="Choi Y.-L."/>
            <person name="Kim G.-D."/>
        </authorList>
    </citation>
    <scope>NUCLEOTIDE SEQUENCE [LARGE SCALE GENOMIC DNA]</scope>
    <source>
        <strain evidence="3 4">DAU334</strain>
    </source>
</reference>
<dbReference type="InterPro" id="IPR002347">
    <property type="entry name" value="SDR_fam"/>
</dbReference>
<dbReference type="PANTHER" id="PTHR44196">
    <property type="entry name" value="DEHYDROGENASE/REDUCTASE SDR FAMILY MEMBER 7B"/>
    <property type="match status" value="1"/>
</dbReference>
<sequence length="150" mass="16443">MINNAGTGHPGLILKSNLEDEKNVLRLNSITPMELAHYYGNQMIPKSRGGIIFVSSAMGYQGTPYMANYSASKAYTLTLRESIYHELKGRGVDVLVISPGATNIPAANIVSNTNNNHQYRFTSYCCIVTILPIDIAASSWLGRALNFETK</sequence>
<dbReference type="CDD" id="cd05233">
    <property type="entry name" value="SDR_c"/>
    <property type="match status" value="1"/>
</dbReference>
<accession>A0ABZ0K012</accession>
<dbReference type="Pfam" id="PF00106">
    <property type="entry name" value="adh_short"/>
    <property type="match status" value="1"/>
</dbReference>
<dbReference type="RefSeq" id="WP_310472748.1">
    <property type="nucleotide sequence ID" value="NZ_CP136522.1"/>
</dbReference>
<evidence type="ECO:0000256" key="1">
    <source>
        <dbReference type="ARBA" id="ARBA00006484"/>
    </source>
</evidence>
<proteinExistence type="inferred from homology"/>
<dbReference type="Gene3D" id="3.40.50.720">
    <property type="entry name" value="NAD(P)-binding Rossmann-like Domain"/>
    <property type="match status" value="1"/>
</dbReference>
<evidence type="ECO:0000256" key="2">
    <source>
        <dbReference type="ARBA" id="ARBA00023002"/>
    </source>
</evidence>